<dbReference type="GO" id="GO:0003886">
    <property type="term" value="F:DNA (cytosine-5-)-methyltransferase activity"/>
    <property type="evidence" value="ECO:0007669"/>
    <property type="project" value="UniProtKB-EC"/>
</dbReference>
<dbReference type="InterPro" id="IPR001525">
    <property type="entry name" value="C5_MeTfrase"/>
</dbReference>
<keyword evidence="3 6" id="KW-0808">Transferase</keyword>
<dbReference type="EMBL" id="MT631471">
    <property type="protein sequence ID" value="QNO51533.1"/>
    <property type="molecule type" value="Genomic_DNA"/>
</dbReference>
<sequence>MKNRLERKKLKAIDFFCGAGGMTYGMSQAGIDVLAGIDFDPNCRETYEINNPNSEFIETDIHELSEKELARVTGIKKDDKSLLFICCSPCQFWTKINTCKNKSLKSKNLLDEFQRFVSWFRPGYIVIENVPGLLNNKKGKVLDNFLRFLDSESYVYNHGIINSNHYGVPQNRKRYLLNATWLSDNIQLPEEEYDKSQTVQNYIGVHNGFPTIEDGHKDKTDFMHTTAFLLDKNKKRIRKTPKDGGTRLSWKDDPDLQIDAYRCKDNIFRDVYGRMFWNKPAPTITTRFNSLSNGRFGHPEEPRAISLREGATLQTFPKRYVFKGSNEAAIAKLIGNAVPPELAKRIGITIIRSWKNAVISS</sequence>
<dbReference type="NCBIfam" id="TIGR00675">
    <property type="entry name" value="dcm"/>
    <property type="match status" value="1"/>
</dbReference>
<evidence type="ECO:0000256" key="2">
    <source>
        <dbReference type="ARBA" id="ARBA00022603"/>
    </source>
</evidence>
<keyword evidence="2 6" id="KW-0489">Methyltransferase</keyword>
<dbReference type="SUPFAM" id="SSF53335">
    <property type="entry name" value="S-adenosyl-L-methionine-dependent methyltransferases"/>
    <property type="match status" value="1"/>
</dbReference>
<evidence type="ECO:0000256" key="1">
    <source>
        <dbReference type="ARBA" id="ARBA00011975"/>
    </source>
</evidence>
<dbReference type="PANTHER" id="PTHR10629">
    <property type="entry name" value="CYTOSINE-SPECIFIC METHYLTRANSFERASE"/>
    <property type="match status" value="1"/>
</dbReference>
<dbReference type="PRINTS" id="PR00105">
    <property type="entry name" value="C5METTRFRASE"/>
</dbReference>
<reference evidence="6" key="1">
    <citation type="submission" date="2020-06" db="EMBL/GenBank/DDBJ databases">
        <title>Unique genomic features of the anaerobic methanotrophic archaea.</title>
        <authorList>
            <person name="Chadwick G.L."/>
            <person name="Skennerton C.T."/>
            <person name="Laso-Perez R."/>
            <person name="Leu A.O."/>
            <person name="Speth D.R."/>
            <person name="Yu H."/>
            <person name="Morgan-Lang C."/>
            <person name="Hatzenpichler R."/>
            <person name="Goudeau D."/>
            <person name="Malmstrom R."/>
            <person name="Brazelton W.J."/>
            <person name="Woyke T."/>
            <person name="Hallam S.J."/>
            <person name="Tyson G.W."/>
            <person name="Wegener G."/>
            <person name="Boetius A."/>
            <person name="Orphan V."/>
        </authorList>
    </citation>
    <scope>NUCLEOTIDE SEQUENCE</scope>
</reference>
<gene>
    <name evidence="6" type="primary">mthTIM</name>
    <name evidence="6" type="ORF">CBNPKNJC_00048</name>
</gene>
<dbReference type="PROSITE" id="PS51679">
    <property type="entry name" value="SAM_MT_C5"/>
    <property type="match status" value="1"/>
</dbReference>
<evidence type="ECO:0000256" key="4">
    <source>
        <dbReference type="ARBA" id="ARBA00022691"/>
    </source>
</evidence>
<keyword evidence="4" id="KW-0949">S-adenosyl-L-methionine</keyword>
<comment type="similarity">
    <text evidence="5">Belongs to the class I-like SAM-binding methyltransferase superfamily. C5-methyltransferase family.</text>
</comment>
<name>A0A7G9YU49_9EURY</name>
<dbReference type="Pfam" id="PF00145">
    <property type="entry name" value="DNA_methylase"/>
    <property type="match status" value="1"/>
</dbReference>
<dbReference type="PROSITE" id="PS00095">
    <property type="entry name" value="C5_MTASE_2"/>
    <property type="match status" value="1"/>
</dbReference>
<dbReference type="Gene3D" id="3.90.120.10">
    <property type="entry name" value="DNA Methylase, subunit A, domain 2"/>
    <property type="match status" value="1"/>
</dbReference>
<dbReference type="InterPro" id="IPR050390">
    <property type="entry name" value="C5-Methyltransferase"/>
</dbReference>
<protein>
    <recommendedName>
        <fullName evidence="1">DNA (cytosine-5-)-methyltransferase</fullName>
        <ecNumber evidence="1">2.1.1.37</ecNumber>
    </recommendedName>
</protein>
<dbReference type="PANTHER" id="PTHR10629:SF52">
    <property type="entry name" value="DNA (CYTOSINE-5)-METHYLTRANSFERASE 1"/>
    <property type="match status" value="1"/>
</dbReference>
<dbReference type="Gene3D" id="3.40.50.150">
    <property type="entry name" value="Vaccinia Virus protein VP39"/>
    <property type="match status" value="1"/>
</dbReference>
<dbReference type="AlphaFoldDB" id="A0A7G9YU49"/>
<dbReference type="GO" id="GO:0032259">
    <property type="term" value="P:methylation"/>
    <property type="evidence" value="ECO:0007669"/>
    <property type="project" value="UniProtKB-KW"/>
</dbReference>
<dbReference type="InterPro" id="IPR031303">
    <property type="entry name" value="C5_meth_CS"/>
</dbReference>
<dbReference type="EC" id="2.1.1.37" evidence="1"/>
<evidence type="ECO:0000256" key="5">
    <source>
        <dbReference type="RuleBase" id="RU000416"/>
    </source>
</evidence>
<evidence type="ECO:0000313" key="6">
    <source>
        <dbReference type="EMBL" id="QNO51533.1"/>
    </source>
</evidence>
<evidence type="ECO:0000256" key="3">
    <source>
        <dbReference type="ARBA" id="ARBA00022679"/>
    </source>
</evidence>
<dbReference type="GO" id="GO:0003677">
    <property type="term" value="F:DNA binding"/>
    <property type="evidence" value="ECO:0007669"/>
    <property type="project" value="TreeGrafter"/>
</dbReference>
<accession>A0A7G9YU49</accession>
<proteinExistence type="inferred from homology"/>
<organism evidence="6">
    <name type="scientific">Candidatus Methanophagaceae archaeon ANME-1 ERB6</name>
    <dbReference type="NCBI Taxonomy" id="2759912"/>
    <lineage>
        <taxon>Archaea</taxon>
        <taxon>Methanobacteriati</taxon>
        <taxon>Methanobacteriota</taxon>
        <taxon>Stenosarchaea group</taxon>
        <taxon>Methanomicrobia</taxon>
        <taxon>Candidatus Methanophagales</taxon>
        <taxon>Candidatus Methanophagaceae</taxon>
    </lineage>
</organism>
<dbReference type="GO" id="GO:0044027">
    <property type="term" value="P:negative regulation of gene expression via chromosomal CpG island methylation"/>
    <property type="evidence" value="ECO:0007669"/>
    <property type="project" value="TreeGrafter"/>
</dbReference>
<dbReference type="InterPro" id="IPR029063">
    <property type="entry name" value="SAM-dependent_MTases_sf"/>
</dbReference>